<dbReference type="GO" id="GO:0005737">
    <property type="term" value="C:cytoplasm"/>
    <property type="evidence" value="ECO:0007669"/>
    <property type="project" value="UniProtKB-SubCell"/>
</dbReference>
<dbReference type="SUPFAM" id="SSF102735">
    <property type="entry name" value="Trigger factor ribosome-binding domain"/>
    <property type="match status" value="1"/>
</dbReference>
<comment type="catalytic activity">
    <reaction evidence="1 11 12">
        <text>[protein]-peptidylproline (omega=180) = [protein]-peptidylproline (omega=0)</text>
        <dbReference type="Rhea" id="RHEA:16237"/>
        <dbReference type="Rhea" id="RHEA-COMP:10747"/>
        <dbReference type="Rhea" id="RHEA-COMP:10748"/>
        <dbReference type="ChEBI" id="CHEBI:83833"/>
        <dbReference type="ChEBI" id="CHEBI:83834"/>
        <dbReference type="EC" id="5.2.1.8"/>
    </reaction>
</comment>
<dbReference type="PANTHER" id="PTHR30560:SF3">
    <property type="entry name" value="TRIGGER FACTOR-LIKE PROTEIN TIG, CHLOROPLASTIC"/>
    <property type="match status" value="1"/>
</dbReference>
<dbReference type="NCBIfam" id="TIGR00115">
    <property type="entry name" value="tig"/>
    <property type="match status" value="1"/>
</dbReference>
<dbReference type="Gene3D" id="3.30.70.1050">
    <property type="entry name" value="Trigger factor ribosome-binding domain"/>
    <property type="match status" value="1"/>
</dbReference>
<keyword evidence="7 11" id="KW-0143">Chaperone</keyword>
<dbReference type="GO" id="GO:0051083">
    <property type="term" value="P:'de novo' cotranslational protein folding"/>
    <property type="evidence" value="ECO:0007669"/>
    <property type="project" value="TreeGrafter"/>
</dbReference>
<sequence>MQTKVEKLKQSKVKLVVSFEPAEMVHYFDHAFEHLAPSVKIQGFRPGKAPRALVESSLGITKILSHALDDAVNESYQKTLIQEKLNPISAPAIKINKYPGYGATAEEIKNGLEYEAEFTVLPEITLGNYSKIKVEKPTKESVKSDDVAKILDNLRKQKASFTAVDRPAKMGDLAEINFDGSIKHVKIEGMASKHHPVVLGEKSLIPGFEEEVVGMKKGEKKSFKIKFPKNYHAKQFAGKEADFDVELLELKEINLPTVDDTFAADFGHKTAAELEKAIEKNLELEYEQKSENEFEQKILDKILPLVKVDVPDEMIEKEIDRMMADYRAQMEKMGMNFETFLSSQKKTETDIRREMREAAVKNIKTGLMLGKIIEDQKIDHHDENAGKKAIEFLVKTVTK</sequence>
<evidence type="ECO:0000256" key="13">
    <source>
        <dbReference type="RuleBase" id="RU003914"/>
    </source>
</evidence>
<dbReference type="PROSITE" id="PS50059">
    <property type="entry name" value="FKBP_PPIASE"/>
    <property type="match status" value="1"/>
</dbReference>
<evidence type="ECO:0000256" key="2">
    <source>
        <dbReference type="ARBA" id="ARBA00005464"/>
    </source>
</evidence>
<dbReference type="HAMAP" id="MF_00303">
    <property type="entry name" value="Trigger_factor_Tig"/>
    <property type="match status" value="1"/>
</dbReference>
<dbReference type="PANTHER" id="PTHR30560">
    <property type="entry name" value="TRIGGER FACTOR CHAPERONE AND PEPTIDYL-PROLYL CIS/TRANS ISOMERASE"/>
    <property type="match status" value="1"/>
</dbReference>
<dbReference type="InterPro" id="IPR008881">
    <property type="entry name" value="Trigger_fac_ribosome-bd_bac"/>
</dbReference>
<dbReference type="EMBL" id="PEZW01000007">
    <property type="protein sequence ID" value="PIS07952.1"/>
    <property type="molecule type" value="Genomic_DNA"/>
</dbReference>
<evidence type="ECO:0000256" key="12">
    <source>
        <dbReference type="PROSITE-ProRule" id="PRU00277"/>
    </source>
</evidence>
<dbReference type="SUPFAM" id="SSF54534">
    <property type="entry name" value="FKBP-like"/>
    <property type="match status" value="1"/>
</dbReference>
<dbReference type="InterPro" id="IPR046357">
    <property type="entry name" value="PPIase_dom_sf"/>
</dbReference>
<dbReference type="InterPro" id="IPR027304">
    <property type="entry name" value="Trigger_fact/SurA_dom_sf"/>
</dbReference>
<dbReference type="Gene3D" id="1.10.3120.10">
    <property type="entry name" value="Trigger factor, C-terminal domain"/>
    <property type="match status" value="1"/>
</dbReference>
<reference evidence="16" key="1">
    <citation type="submission" date="2017-09" db="EMBL/GenBank/DDBJ databases">
        <title>Depth-based differentiation of microbial function through sediment-hosted aquifers and enrichment of novel symbionts in the deep terrestrial subsurface.</title>
        <authorList>
            <person name="Probst A.J."/>
            <person name="Ladd B."/>
            <person name="Jarett J.K."/>
            <person name="Geller-Mcgrath D.E."/>
            <person name="Sieber C.M.K."/>
            <person name="Emerson J.B."/>
            <person name="Anantharaman K."/>
            <person name="Thomas B.C."/>
            <person name="Malmstrom R."/>
            <person name="Stieglmeier M."/>
            <person name="Klingl A."/>
            <person name="Woyke T."/>
            <person name="Ryan C.M."/>
            <person name="Banfield J.F."/>
        </authorList>
    </citation>
    <scope>NUCLEOTIDE SEQUENCE [LARGE SCALE GENOMIC DNA]</scope>
</reference>
<evidence type="ECO:0000256" key="11">
    <source>
        <dbReference type="HAMAP-Rule" id="MF_00303"/>
    </source>
</evidence>
<evidence type="ECO:0000256" key="4">
    <source>
        <dbReference type="ARBA" id="ARBA00016902"/>
    </source>
</evidence>
<protein>
    <recommendedName>
        <fullName evidence="4 11">Trigger factor</fullName>
        <shortName evidence="11">TF</shortName>
        <ecNumber evidence="3 11">5.2.1.8</ecNumber>
    </recommendedName>
    <alternativeName>
        <fullName evidence="10 11">PPIase</fullName>
    </alternativeName>
</protein>
<dbReference type="InterPro" id="IPR036611">
    <property type="entry name" value="Trigger_fac_ribosome-bd_sf"/>
</dbReference>
<keyword evidence="11" id="KW-0963">Cytoplasm</keyword>
<dbReference type="Pfam" id="PF05697">
    <property type="entry name" value="Trigger_N"/>
    <property type="match status" value="1"/>
</dbReference>
<evidence type="ECO:0000256" key="7">
    <source>
        <dbReference type="ARBA" id="ARBA00023186"/>
    </source>
</evidence>
<comment type="domain">
    <text evidence="11">Consists of 3 domains; the N-terminus binds the ribosome, the middle domain has PPIase activity, while the C-terminus has intrinsic chaperone activity on its own.</text>
</comment>
<dbReference type="InterPro" id="IPR005215">
    <property type="entry name" value="Trig_fac"/>
</dbReference>
<evidence type="ECO:0000313" key="15">
    <source>
        <dbReference type="EMBL" id="PIS07952.1"/>
    </source>
</evidence>
<dbReference type="GO" id="GO:0043335">
    <property type="term" value="P:protein unfolding"/>
    <property type="evidence" value="ECO:0007669"/>
    <property type="project" value="TreeGrafter"/>
</dbReference>
<dbReference type="Pfam" id="PF00254">
    <property type="entry name" value="FKBP_C"/>
    <property type="match status" value="1"/>
</dbReference>
<dbReference type="GO" id="GO:0044183">
    <property type="term" value="F:protein folding chaperone"/>
    <property type="evidence" value="ECO:0007669"/>
    <property type="project" value="TreeGrafter"/>
</dbReference>
<dbReference type="AlphaFoldDB" id="A0A2H0W790"/>
<dbReference type="PIRSF" id="PIRSF003095">
    <property type="entry name" value="Trigger_factor"/>
    <property type="match status" value="1"/>
</dbReference>
<accession>A0A2H0W790</accession>
<organism evidence="15 16">
    <name type="scientific">Candidatus Berkelbacteria bacterium CG10_big_fil_rev_8_21_14_0_10_43_13</name>
    <dbReference type="NCBI Taxonomy" id="1974514"/>
    <lineage>
        <taxon>Bacteria</taxon>
        <taxon>Candidatus Berkelbacteria</taxon>
    </lineage>
</organism>
<keyword evidence="8 11" id="KW-0413">Isomerase</keyword>
<dbReference type="FunFam" id="3.10.50.40:FF:000001">
    <property type="entry name" value="Trigger factor"/>
    <property type="match status" value="1"/>
</dbReference>
<dbReference type="GO" id="GO:0043022">
    <property type="term" value="F:ribosome binding"/>
    <property type="evidence" value="ECO:0007669"/>
    <property type="project" value="TreeGrafter"/>
</dbReference>
<dbReference type="SUPFAM" id="SSF109998">
    <property type="entry name" value="Triger factor/SurA peptide-binding domain-like"/>
    <property type="match status" value="1"/>
</dbReference>
<dbReference type="Pfam" id="PF05698">
    <property type="entry name" value="Trigger_C"/>
    <property type="match status" value="1"/>
</dbReference>
<feature type="domain" description="PPIase FKBP-type" evidence="14">
    <location>
        <begin position="171"/>
        <end position="251"/>
    </location>
</feature>
<dbReference type="EC" id="5.2.1.8" evidence="3 11"/>
<evidence type="ECO:0000256" key="10">
    <source>
        <dbReference type="ARBA" id="ARBA00029986"/>
    </source>
</evidence>
<dbReference type="GO" id="GO:0051301">
    <property type="term" value="P:cell division"/>
    <property type="evidence" value="ECO:0007669"/>
    <property type="project" value="UniProtKB-KW"/>
</dbReference>
<evidence type="ECO:0000256" key="3">
    <source>
        <dbReference type="ARBA" id="ARBA00013194"/>
    </source>
</evidence>
<keyword evidence="5 11" id="KW-0132">Cell division</keyword>
<dbReference type="InterPro" id="IPR037041">
    <property type="entry name" value="Trigger_fac_C_sf"/>
</dbReference>
<comment type="function">
    <text evidence="11">Involved in protein export. Acts as a chaperone by maintaining the newly synthesized protein in an open conformation. Functions as a peptidyl-prolyl cis-trans isomerase.</text>
</comment>
<name>A0A2H0W790_9BACT</name>
<dbReference type="InterPro" id="IPR001179">
    <property type="entry name" value="PPIase_FKBP_dom"/>
</dbReference>
<evidence type="ECO:0000259" key="14">
    <source>
        <dbReference type="PROSITE" id="PS50059"/>
    </source>
</evidence>
<keyword evidence="6 11" id="KW-0697">Rotamase</keyword>
<gene>
    <name evidence="11 15" type="primary">tig</name>
    <name evidence="15" type="ORF">COT78_00920</name>
</gene>
<dbReference type="InterPro" id="IPR008880">
    <property type="entry name" value="Trigger_fac_C"/>
</dbReference>
<evidence type="ECO:0000313" key="16">
    <source>
        <dbReference type="Proteomes" id="UP000231382"/>
    </source>
</evidence>
<evidence type="ECO:0000256" key="6">
    <source>
        <dbReference type="ARBA" id="ARBA00023110"/>
    </source>
</evidence>
<dbReference type="GO" id="GO:0003755">
    <property type="term" value="F:peptidyl-prolyl cis-trans isomerase activity"/>
    <property type="evidence" value="ECO:0007669"/>
    <property type="project" value="UniProtKB-UniRule"/>
</dbReference>
<evidence type="ECO:0000256" key="5">
    <source>
        <dbReference type="ARBA" id="ARBA00022618"/>
    </source>
</evidence>
<evidence type="ECO:0000256" key="9">
    <source>
        <dbReference type="ARBA" id="ARBA00023306"/>
    </source>
</evidence>
<comment type="subcellular location">
    <subcellularLocation>
        <location evidence="11">Cytoplasm</location>
    </subcellularLocation>
    <text evidence="11">About half TF is bound to the ribosome near the polypeptide exit tunnel while the other half is free in the cytoplasm.</text>
</comment>
<proteinExistence type="inferred from homology"/>
<keyword evidence="9 11" id="KW-0131">Cell cycle</keyword>
<dbReference type="Proteomes" id="UP000231382">
    <property type="component" value="Unassembled WGS sequence"/>
</dbReference>
<comment type="caution">
    <text evidence="15">The sequence shown here is derived from an EMBL/GenBank/DDBJ whole genome shotgun (WGS) entry which is preliminary data.</text>
</comment>
<evidence type="ECO:0000256" key="8">
    <source>
        <dbReference type="ARBA" id="ARBA00023235"/>
    </source>
</evidence>
<dbReference type="GO" id="GO:0015031">
    <property type="term" value="P:protein transport"/>
    <property type="evidence" value="ECO:0007669"/>
    <property type="project" value="UniProtKB-UniRule"/>
</dbReference>
<comment type="similarity">
    <text evidence="2 11 13">Belongs to the FKBP-type PPIase family. Tig subfamily.</text>
</comment>
<evidence type="ECO:0000256" key="1">
    <source>
        <dbReference type="ARBA" id="ARBA00000971"/>
    </source>
</evidence>
<dbReference type="Gene3D" id="3.10.50.40">
    <property type="match status" value="1"/>
</dbReference>